<dbReference type="AlphaFoldDB" id="A0A645GL36"/>
<proteinExistence type="predicted"/>
<reference evidence="2" key="1">
    <citation type="submission" date="2019-08" db="EMBL/GenBank/DDBJ databases">
        <authorList>
            <person name="Kucharzyk K."/>
            <person name="Murdoch R.W."/>
            <person name="Higgins S."/>
            <person name="Loffler F."/>
        </authorList>
    </citation>
    <scope>NUCLEOTIDE SEQUENCE</scope>
</reference>
<evidence type="ECO:0000256" key="1">
    <source>
        <dbReference type="SAM" id="MobiDB-lite"/>
    </source>
</evidence>
<comment type="caution">
    <text evidence="2">The sequence shown here is derived from an EMBL/GenBank/DDBJ whole genome shotgun (WGS) entry which is preliminary data.</text>
</comment>
<feature type="region of interest" description="Disordered" evidence="1">
    <location>
        <begin position="125"/>
        <end position="158"/>
    </location>
</feature>
<name>A0A645GL36_9ZZZZ</name>
<dbReference type="AntiFam" id="ANF00127">
    <property type="entry name" value="Shadow ORF (opposite eno)"/>
</dbReference>
<protein>
    <submittedName>
        <fullName evidence="2">Uncharacterized protein</fullName>
    </submittedName>
</protein>
<sequence length="158" mass="16752">MRLMLGKQVTALALPLAGGRVDGQHEIIIGLVSGLFDSFEQIEDGLLIAVKIGRKTALVTHGGGKPILFEQGSQCMKHFRTPAQPLGEAGRAHGHDHKLLDINVVGRVGAAVQYVHHGYGQRIRPGAAQEFEQRDIQRTGRGPGAGQGNGQDGIGPQA</sequence>
<dbReference type="EMBL" id="VSSQ01076539">
    <property type="protein sequence ID" value="MPN26860.1"/>
    <property type="molecule type" value="Genomic_DNA"/>
</dbReference>
<organism evidence="2">
    <name type="scientific">bioreactor metagenome</name>
    <dbReference type="NCBI Taxonomy" id="1076179"/>
    <lineage>
        <taxon>unclassified sequences</taxon>
        <taxon>metagenomes</taxon>
        <taxon>ecological metagenomes</taxon>
    </lineage>
</organism>
<feature type="compositionally biased region" description="Gly residues" evidence="1">
    <location>
        <begin position="141"/>
        <end position="158"/>
    </location>
</feature>
<gene>
    <name evidence="2" type="ORF">SDC9_174286</name>
</gene>
<accession>A0A645GL36</accession>
<evidence type="ECO:0000313" key="2">
    <source>
        <dbReference type="EMBL" id="MPN26860.1"/>
    </source>
</evidence>